<feature type="signal peptide" evidence="4">
    <location>
        <begin position="1"/>
        <end position="27"/>
    </location>
</feature>
<name>A0A543J0M9_9ACTN</name>
<evidence type="ECO:0000256" key="3">
    <source>
        <dbReference type="ARBA" id="ARBA00022729"/>
    </source>
</evidence>
<proteinExistence type="inferred from homology"/>
<evidence type="ECO:0000256" key="1">
    <source>
        <dbReference type="ARBA" id="ARBA00008520"/>
    </source>
</evidence>
<evidence type="ECO:0000313" key="6">
    <source>
        <dbReference type="Proteomes" id="UP000319213"/>
    </source>
</evidence>
<keyword evidence="3 4" id="KW-0732">Signal</keyword>
<dbReference type="Pfam" id="PF13416">
    <property type="entry name" value="SBP_bac_8"/>
    <property type="match status" value="1"/>
</dbReference>
<evidence type="ECO:0000256" key="2">
    <source>
        <dbReference type="ARBA" id="ARBA00022448"/>
    </source>
</evidence>
<accession>A0A543J0M9</accession>
<feature type="chain" id="PRO_5039714421" evidence="4">
    <location>
        <begin position="28"/>
        <end position="468"/>
    </location>
</feature>
<organism evidence="5 6">
    <name type="scientific">Thermopolyspora flexuosa</name>
    <dbReference type="NCBI Taxonomy" id="103836"/>
    <lineage>
        <taxon>Bacteria</taxon>
        <taxon>Bacillati</taxon>
        <taxon>Actinomycetota</taxon>
        <taxon>Actinomycetes</taxon>
        <taxon>Streptosporangiales</taxon>
        <taxon>Streptosporangiaceae</taxon>
        <taxon>Thermopolyspora</taxon>
    </lineage>
</organism>
<evidence type="ECO:0000256" key="4">
    <source>
        <dbReference type="SAM" id="SignalP"/>
    </source>
</evidence>
<dbReference type="PANTHER" id="PTHR43649:SF34">
    <property type="entry name" value="ABC TRANSPORTER PERIPLASMIC-BINDING PROTEIN YCJN-RELATED"/>
    <property type="match status" value="1"/>
</dbReference>
<dbReference type="InterPro" id="IPR050490">
    <property type="entry name" value="Bact_solute-bd_prot1"/>
</dbReference>
<dbReference type="InterPro" id="IPR006059">
    <property type="entry name" value="SBP"/>
</dbReference>
<protein>
    <submittedName>
        <fullName evidence="5">ABC-type glycerol-3-phosphate transport system substrate-binding protein</fullName>
    </submittedName>
</protein>
<keyword evidence="6" id="KW-1185">Reference proteome</keyword>
<sequence>MSAGGRRRLRWLAALATAGALAGTVSALVPYHQRYGHACERDPADNRIVMLSGEDINPGRHRHELIKEWERRNPGGPSVTLIEISGGSNSEYGEALASQQLGSCRYDILLLDVVWMRTFIDGGYLEPFPDGEFRPDNFLPGPWWTGTGSDGRQYGIPFKSDVGLLFYRRDLMPEPPRNWDELRDRTIENLLPSAKTKVTAGMVTQLADYEGLTVNGMEAIWAAGGTLRVEGRKVVLDDAAVAGLQRLVDETTRTVIHPASTEYQETESLKAFMQSRVLTMRNWPYAYAVLKADPVLRDKVGVTELFAPPGGSGGAAVLGGQNLVIPRNALHKEEAREFVRFLTDPRRQCLLFTRSGYVPVRTEVYDRNNTSATACTELWGEPGERAEDGVEKADTADARDLRELAGVLDRALRNARPRPAVPDYPAFSRAFHRYLHNAIVGSETVSKQELERLLTACAGWTPPRGQCP</sequence>
<comment type="caution">
    <text evidence="5">The sequence shown here is derived from an EMBL/GenBank/DDBJ whole genome shotgun (WGS) entry which is preliminary data.</text>
</comment>
<dbReference type="RefSeq" id="WP_142260271.1">
    <property type="nucleotide sequence ID" value="NZ_BMPV01000001.1"/>
</dbReference>
<dbReference type="Gene3D" id="3.40.190.10">
    <property type="entry name" value="Periplasmic binding protein-like II"/>
    <property type="match status" value="2"/>
</dbReference>
<dbReference type="AlphaFoldDB" id="A0A543J0M9"/>
<dbReference type="Proteomes" id="UP000319213">
    <property type="component" value="Unassembled WGS sequence"/>
</dbReference>
<dbReference type="PANTHER" id="PTHR43649">
    <property type="entry name" value="ARABINOSE-BINDING PROTEIN-RELATED"/>
    <property type="match status" value="1"/>
</dbReference>
<comment type="similarity">
    <text evidence="1">Belongs to the bacterial solute-binding protein 1 family.</text>
</comment>
<evidence type="ECO:0000313" key="5">
    <source>
        <dbReference type="EMBL" id="TQM76379.1"/>
    </source>
</evidence>
<dbReference type="SUPFAM" id="SSF53850">
    <property type="entry name" value="Periplasmic binding protein-like II"/>
    <property type="match status" value="1"/>
</dbReference>
<dbReference type="OrthoDB" id="3495561at2"/>
<dbReference type="EMBL" id="VFPQ01000001">
    <property type="protein sequence ID" value="TQM76379.1"/>
    <property type="molecule type" value="Genomic_DNA"/>
</dbReference>
<gene>
    <name evidence="5" type="ORF">FHX40_3113</name>
</gene>
<keyword evidence="2" id="KW-0813">Transport</keyword>
<reference evidence="5 6" key="1">
    <citation type="submission" date="2019-06" db="EMBL/GenBank/DDBJ databases">
        <title>Sequencing the genomes of 1000 actinobacteria strains.</title>
        <authorList>
            <person name="Klenk H.-P."/>
        </authorList>
    </citation>
    <scope>NUCLEOTIDE SEQUENCE [LARGE SCALE GENOMIC DNA]</scope>
    <source>
        <strain evidence="5 6">DSM 43186</strain>
    </source>
</reference>